<gene>
    <name evidence="1" type="ORF">S01H4_40995</name>
</gene>
<organism evidence="1">
    <name type="scientific">marine sediment metagenome</name>
    <dbReference type="NCBI Taxonomy" id="412755"/>
    <lineage>
        <taxon>unclassified sequences</taxon>
        <taxon>metagenomes</taxon>
        <taxon>ecological metagenomes</taxon>
    </lineage>
</organism>
<dbReference type="AlphaFoldDB" id="X1BL89"/>
<protein>
    <submittedName>
        <fullName evidence="1">Uncharacterized protein</fullName>
    </submittedName>
</protein>
<evidence type="ECO:0000313" key="1">
    <source>
        <dbReference type="EMBL" id="GAG95780.1"/>
    </source>
</evidence>
<sequence length="62" mass="6814">MTLIIYGTILFVTPFIGHAFLGRQVTNAMVELNKSFNLQTDLPRSHETAGATTALLSFSFPL</sequence>
<proteinExistence type="predicted"/>
<name>X1BL89_9ZZZZ</name>
<accession>X1BL89</accession>
<reference evidence="1" key="1">
    <citation type="journal article" date="2014" name="Front. Microbiol.">
        <title>High frequency of phylogenetically diverse reductive dehalogenase-homologous genes in deep subseafloor sedimentary metagenomes.</title>
        <authorList>
            <person name="Kawai M."/>
            <person name="Futagami T."/>
            <person name="Toyoda A."/>
            <person name="Takaki Y."/>
            <person name="Nishi S."/>
            <person name="Hori S."/>
            <person name="Arai W."/>
            <person name="Tsubouchi T."/>
            <person name="Morono Y."/>
            <person name="Uchiyama I."/>
            <person name="Ito T."/>
            <person name="Fujiyama A."/>
            <person name="Inagaki F."/>
            <person name="Takami H."/>
        </authorList>
    </citation>
    <scope>NUCLEOTIDE SEQUENCE</scope>
    <source>
        <strain evidence="1">Expedition CK06-06</strain>
    </source>
</reference>
<comment type="caution">
    <text evidence="1">The sequence shown here is derived from an EMBL/GenBank/DDBJ whole genome shotgun (WGS) entry which is preliminary data.</text>
</comment>
<dbReference type="EMBL" id="BART01022390">
    <property type="protein sequence ID" value="GAG95780.1"/>
    <property type="molecule type" value="Genomic_DNA"/>
</dbReference>